<dbReference type="EMBL" id="PQIB02000011">
    <property type="protein sequence ID" value="RLM85733.1"/>
    <property type="molecule type" value="Genomic_DNA"/>
</dbReference>
<name>A0A3L6QPR8_PANMI</name>
<reference evidence="2" key="1">
    <citation type="journal article" date="2019" name="Nat. Commun.">
        <title>The genome of broomcorn millet.</title>
        <authorList>
            <person name="Zou C."/>
            <person name="Miki D."/>
            <person name="Li D."/>
            <person name="Tang Q."/>
            <person name="Xiao L."/>
            <person name="Rajput S."/>
            <person name="Deng P."/>
            <person name="Jia W."/>
            <person name="Huang R."/>
            <person name="Zhang M."/>
            <person name="Sun Y."/>
            <person name="Hu J."/>
            <person name="Fu X."/>
            <person name="Schnable P.S."/>
            <person name="Li F."/>
            <person name="Zhang H."/>
            <person name="Feng B."/>
            <person name="Zhu X."/>
            <person name="Liu R."/>
            <person name="Schnable J.C."/>
            <person name="Zhu J.-K."/>
            <person name="Zhang H."/>
        </authorList>
    </citation>
    <scope>NUCLEOTIDE SEQUENCE [LARGE SCALE GENOMIC DNA]</scope>
</reference>
<dbReference type="Proteomes" id="UP000275267">
    <property type="component" value="Unassembled WGS sequence"/>
</dbReference>
<evidence type="ECO:0000313" key="1">
    <source>
        <dbReference type="EMBL" id="RLM85733.1"/>
    </source>
</evidence>
<dbReference type="OrthoDB" id="59661at2759"/>
<accession>A0A3L6QPR8</accession>
<keyword evidence="2" id="KW-1185">Reference proteome</keyword>
<organism evidence="1 2">
    <name type="scientific">Panicum miliaceum</name>
    <name type="common">Proso millet</name>
    <name type="synonym">Broomcorn millet</name>
    <dbReference type="NCBI Taxonomy" id="4540"/>
    <lineage>
        <taxon>Eukaryota</taxon>
        <taxon>Viridiplantae</taxon>
        <taxon>Streptophyta</taxon>
        <taxon>Embryophyta</taxon>
        <taxon>Tracheophyta</taxon>
        <taxon>Spermatophyta</taxon>
        <taxon>Magnoliopsida</taxon>
        <taxon>Liliopsida</taxon>
        <taxon>Poales</taxon>
        <taxon>Poaceae</taxon>
        <taxon>PACMAD clade</taxon>
        <taxon>Panicoideae</taxon>
        <taxon>Panicodae</taxon>
        <taxon>Paniceae</taxon>
        <taxon>Panicinae</taxon>
        <taxon>Panicum</taxon>
        <taxon>Panicum sect. Panicum</taxon>
    </lineage>
</organism>
<comment type="caution">
    <text evidence="1">The sequence shown here is derived from an EMBL/GenBank/DDBJ whole genome shotgun (WGS) entry which is preliminary data.</text>
</comment>
<dbReference type="STRING" id="4540.A0A3L6QPR8"/>
<sequence length="55" mass="5873">MGDVVEELLIVGGGWDGPATHAAPFKGGRAAPQKLLHAAYKRGDTSVEVRMRRQA</sequence>
<dbReference type="AlphaFoldDB" id="A0A3L6QPR8"/>
<proteinExistence type="predicted"/>
<evidence type="ECO:0000313" key="2">
    <source>
        <dbReference type="Proteomes" id="UP000275267"/>
    </source>
</evidence>
<protein>
    <submittedName>
        <fullName evidence="1">Uncharacterized protein</fullName>
    </submittedName>
</protein>
<gene>
    <name evidence="1" type="ORF">C2845_PM04G11060</name>
</gene>